<name>A0A747SYQ7_SALER</name>
<evidence type="ECO:0000256" key="1">
    <source>
        <dbReference type="SAM" id="SignalP"/>
    </source>
</evidence>
<feature type="signal peptide" evidence="1">
    <location>
        <begin position="1"/>
        <end position="19"/>
    </location>
</feature>
<protein>
    <recommendedName>
        <fullName evidence="3">Lipoprotein</fullName>
    </recommendedName>
</protein>
<evidence type="ECO:0000313" key="2">
    <source>
        <dbReference type="EMBL" id="HAF4699789.1"/>
    </source>
</evidence>
<accession>A0A747SYQ7</accession>
<dbReference type="EMBL" id="DAAVHS010000008">
    <property type="protein sequence ID" value="HAF4699789.1"/>
    <property type="molecule type" value="Genomic_DNA"/>
</dbReference>
<proteinExistence type="predicted"/>
<reference evidence="2" key="1">
    <citation type="journal article" date="2018" name="Genome Biol.">
        <title>SKESA: strategic k-mer extension for scrupulous assemblies.</title>
        <authorList>
            <person name="Souvorov A."/>
            <person name="Agarwala R."/>
            <person name="Lipman D.J."/>
        </authorList>
    </citation>
    <scope>NUCLEOTIDE SEQUENCE</scope>
    <source>
        <strain evidence="2">MA.CK_98/00011163</strain>
    </source>
</reference>
<comment type="caution">
    <text evidence="2">The sequence shown here is derived from an EMBL/GenBank/DDBJ whole genome shotgun (WGS) entry which is preliminary data.</text>
</comment>
<feature type="chain" id="PRO_5027586305" description="Lipoprotein" evidence="1">
    <location>
        <begin position="20"/>
        <end position="110"/>
    </location>
</feature>
<reference evidence="2" key="2">
    <citation type="submission" date="2020-02" db="EMBL/GenBank/DDBJ databases">
        <authorList>
            <consortium name="NCBI Pathogen Detection Project"/>
        </authorList>
    </citation>
    <scope>NUCLEOTIDE SEQUENCE</scope>
    <source>
        <strain evidence="2">MA.CK_98/00011163</strain>
    </source>
</reference>
<keyword evidence="1" id="KW-0732">Signal</keyword>
<dbReference type="AlphaFoldDB" id="A0A747SYQ7"/>
<gene>
    <name evidence="2" type="ORF">G8O00_003230</name>
</gene>
<dbReference type="PROSITE" id="PS51257">
    <property type="entry name" value="PROKAR_LIPOPROTEIN"/>
    <property type="match status" value="1"/>
</dbReference>
<sequence length="110" mass="12777">MYSRQLIIFLMTMLTASCAKNLPAKPEVTDTACDWVNIIYLTEHDIAVLDKQTKRDILAHNKSVQANCMKEPGRERREPKAHQKVSLIMLYLEHAYQMFYSWPNSQSICT</sequence>
<evidence type="ECO:0008006" key="3">
    <source>
        <dbReference type="Google" id="ProtNLM"/>
    </source>
</evidence>
<organism evidence="2">
    <name type="scientific">Salmonella enterica</name>
    <name type="common">Salmonella choleraesuis</name>
    <dbReference type="NCBI Taxonomy" id="28901"/>
    <lineage>
        <taxon>Bacteria</taxon>
        <taxon>Pseudomonadati</taxon>
        <taxon>Pseudomonadota</taxon>
        <taxon>Gammaproteobacteria</taxon>
        <taxon>Enterobacterales</taxon>
        <taxon>Enterobacteriaceae</taxon>
        <taxon>Salmonella</taxon>
    </lineage>
</organism>